<gene>
    <name evidence="1" type="ORF">GXM_03455</name>
</gene>
<dbReference type="Proteomes" id="UP000326678">
    <property type="component" value="Chromosome Gxm1"/>
</dbReference>
<evidence type="ECO:0000313" key="2">
    <source>
        <dbReference type="Proteomes" id="UP000326678"/>
    </source>
</evidence>
<dbReference type="AlphaFoldDB" id="A0A5P8W139"/>
<name>A0A5P8W139_9NOSO</name>
<protein>
    <submittedName>
        <fullName evidence="1">3-hydroxyacyl-[acyl-carrier-protein] dehydratase, FabZ form</fullName>
    </submittedName>
</protein>
<dbReference type="KEGG" id="nsh:GXM_03455"/>
<evidence type="ECO:0000313" key="1">
    <source>
        <dbReference type="EMBL" id="QFS45976.1"/>
    </source>
</evidence>
<sequence>MGEPILGSGLLSVVPDSGVVGFPGTVMLPGAPDSGVVELPGAGVKLLGAPGSDGVRVPGAGVKLLGAPGSDGVRVPGAGVKLPGAPGSDGVTVPGAGMVSGVADPAPGSVVLPGAVMLSGVVSAGAVVLLGTLGVSAVPPGQRELSGKFSHRIFIPSGDILISVGALVESLLDWAMGDLLDSATAMLAVNAKDKAAPIRVRDFPIIL</sequence>
<dbReference type="EMBL" id="CP045226">
    <property type="protein sequence ID" value="QFS45976.1"/>
    <property type="molecule type" value="Genomic_DNA"/>
</dbReference>
<proteinExistence type="predicted"/>
<accession>A0A5P8W139</accession>
<organism evidence="1 2">
    <name type="scientific">Nostoc sphaeroides CCNUC1</name>
    <dbReference type="NCBI Taxonomy" id="2653204"/>
    <lineage>
        <taxon>Bacteria</taxon>
        <taxon>Bacillati</taxon>
        <taxon>Cyanobacteriota</taxon>
        <taxon>Cyanophyceae</taxon>
        <taxon>Nostocales</taxon>
        <taxon>Nostocaceae</taxon>
        <taxon>Nostoc</taxon>
    </lineage>
</organism>
<reference evidence="1 2" key="1">
    <citation type="submission" date="2019-10" db="EMBL/GenBank/DDBJ databases">
        <title>Genomic and transcriptomic insights into the perfect genentic adaptation of a filamentous nitrogen-fixing cyanobacterium to rice fields.</title>
        <authorList>
            <person name="Chen Z."/>
        </authorList>
    </citation>
    <scope>NUCLEOTIDE SEQUENCE [LARGE SCALE GENOMIC DNA]</scope>
    <source>
        <strain evidence="1">CCNUC1</strain>
    </source>
</reference>
<keyword evidence="2" id="KW-1185">Reference proteome</keyword>